<evidence type="ECO:0000256" key="3">
    <source>
        <dbReference type="ARBA" id="ARBA00023082"/>
    </source>
</evidence>
<keyword evidence="8" id="KW-1185">Reference proteome</keyword>
<feature type="domain" description="RNA polymerase sigma-70 region 2" evidence="5">
    <location>
        <begin position="23"/>
        <end position="83"/>
    </location>
</feature>
<keyword evidence="2" id="KW-0805">Transcription regulation</keyword>
<comment type="caution">
    <text evidence="7">The sequence shown here is derived from an EMBL/GenBank/DDBJ whole genome shotgun (WGS) entry which is preliminary data.</text>
</comment>
<dbReference type="Pfam" id="PF08281">
    <property type="entry name" value="Sigma70_r4_2"/>
    <property type="match status" value="1"/>
</dbReference>
<dbReference type="NCBIfam" id="TIGR02937">
    <property type="entry name" value="sigma70-ECF"/>
    <property type="match status" value="1"/>
</dbReference>
<evidence type="ECO:0000259" key="6">
    <source>
        <dbReference type="Pfam" id="PF08281"/>
    </source>
</evidence>
<evidence type="ECO:0000313" key="8">
    <source>
        <dbReference type="Proteomes" id="UP001491552"/>
    </source>
</evidence>
<dbReference type="Proteomes" id="UP001491552">
    <property type="component" value="Unassembled WGS sequence"/>
</dbReference>
<dbReference type="Pfam" id="PF04542">
    <property type="entry name" value="Sigma70_r2"/>
    <property type="match status" value="1"/>
</dbReference>
<gene>
    <name evidence="7" type="ORF">WMO66_01680</name>
</gene>
<dbReference type="Gene3D" id="1.10.10.10">
    <property type="entry name" value="Winged helix-like DNA-binding domain superfamily/Winged helix DNA-binding domain"/>
    <property type="match status" value="1"/>
</dbReference>
<comment type="similarity">
    <text evidence="1">Belongs to the sigma-70 factor family. ECF subfamily.</text>
</comment>
<dbReference type="InterPro" id="IPR013249">
    <property type="entry name" value="RNA_pol_sigma70_r4_t2"/>
</dbReference>
<evidence type="ECO:0000256" key="2">
    <source>
        <dbReference type="ARBA" id="ARBA00023015"/>
    </source>
</evidence>
<evidence type="ECO:0000256" key="4">
    <source>
        <dbReference type="ARBA" id="ARBA00023163"/>
    </source>
</evidence>
<dbReference type="InterPro" id="IPR039425">
    <property type="entry name" value="RNA_pol_sigma-70-like"/>
</dbReference>
<keyword evidence="4" id="KW-0804">Transcription</keyword>
<protein>
    <submittedName>
        <fullName evidence="7">Sigma-70 family RNA polymerase sigma factor</fullName>
    </submittedName>
</protein>
<accession>A0ABV1G3L8</accession>
<reference evidence="7 8" key="1">
    <citation type="submission" date="2024-03" db="EMBL/GenBank/DDBJ databases">
        <title>Human intestinal bacterial collection.</title>
        <authorList>
            <person name="Pauvert C."/>
            <person name="Hitch T.C.A."/>
            <person name="Clavel T."/>
        </authorList>
    </citation>
    <scope>NUCLEOTIDE SEQUENCE [LARGE SCALE GENOMIC DNA]</scope>
    <source>
        <strain evidence="7 8">CLA-AA-H192</strain>
    </source>
</reference>
<dbReference type="PANTHER" id="PTHR43133:SF25">
    <property type="entry name" value="RNA POLYMERASE SIGMA FACTOR RFAY-RELATED"/>
    <property type="match status" value="1"/>
</dbReference>
<dbReference type="SUPFAM" id="SSF88659">
    <property type="entry name" value="Sigma3 and sigma4 domains of RNA polymerase sigma factors"/>
    <property type="match status" value="1"/>
</dbReference>
<evidence type="ECO:0000259" key="5">
    <source>
        <dbReference type="Pfam" id="PF04542"/>
    </source>
</evidence>
<dbReference type="SUPFAM" id="SSF88946">
    <property type="entry name" value="Sigma2 domain of RNA polymerase sigma factors"/>
    <property type="match status" value="1"/>
</dbReference>
<dbReference type="InterPro" id="IPR014284">
    <property type="entry name" value="RNA_pol_sigma-70_dom"/>
</dbReference>
<dbReference type="Gene3D" id="1.10.1740.10">
    <property type="match status" value="1"/>
</dbReference>
<dbReference type="InterPro" id="IPR036388">
    <property type="entry name" value="WH-like_DNA-bd_sf"/>
</dbReference>
<evidence type="ECO:0000256" key="1">
    <source>
        <dbReference type="ARBA" id="ARBA00010641"/>
    </source>
</evidence>
<evidence type="ECO:0000313" key="7">
    <source>
        <dbReference type="EMBL" id="MEQ2509970.1"/>
    </source>
</evidence>
<feature type="domain" description="RNA polymerase sigma factor 70 region 4 type 2" evidence="6">
    <location>
        <begin position="133"/>
        <end position="175"/>
    </location>
</feature>
<dbReference type="PANTHER" id="PTHR43133">
    <property type="entry name" value="RNA POLYMERASE ECF-TYPE SIGMA FACTO"/>
    <property type="match status" value="1"/>
</dbReference>
<dbReference type="RefSeq" id="WP_349134678.1">
    <property type="nucleotide sequence ID" value="NZ_JBBMFF010000095.1"/>
</dbReference>
<dbReference type="EMBL" id="JBBMFF010000095">
    <property type="protein sequence ID" value="MEQ2509970.1"/>
    <property type="molecule type" value="Genomic_DNA"/>
</dbReference>
<dbReference type="InterPro" id="IPR007627">
    <property type="entry name" value="RNA_pol_sigma70_r2"/>
</dbReference>
<keyword evidence="3" id="KW-0731">Sigma factor</keyword>
<organism evidence="7 8">
    <name type="scientific">Faecousia intestinalis</name>
    <dbReference type="NCBI Taxonomy" id="3133167"/>
    <lineage>
        <taxon>Bacteria</taxon>
        <taxon>Bacillati</taxon>
        <taxon>Bacillota</taxon>
        <taxon>Clostridia</taxon>
        <taxon>Eubacteriales</taxon>
        <taxon>Oscillospiraceae</taxon>
        <taxon>Faecousia</taxon>
    </lineage>
</organism>
<dbReference type="InterPro" id="IPR013324">
    <property type="entry name" value="RNA_pol_sigma_r3/r4-like"/>
</dbReference>
<dbReference type="InterPro" id="IPR013325">
    <property type="entry name" value="RNA_pol_sigma_r2"/>
</dbReference>
<proteinExistence type="inferred from homology"/>
<name>A0ABV1G3L8_9FIRM</name>
<sequence>MGDDEILQLFYHRVEYAISAVEEKYGRLCRSVARGILKDERDVEECVNDTCMRAWNAIPPEKPRSLEAYLVRITRNLALDRYAYHHSQKRETALTEAYEELEACLPLAKDGPEEAAMVQELQRTLNDFLRAQPEDARRFFLRRYWYGESIAEIAEACGASSGRIRSSLFRTRARLRRRLEEEGVFL</sequence>